<organism evidence="2 3">
    <name type="scientific">Yoonia algicola</name>
    <dbReference type="NCBI Taxonomy" id="3137368"/>
    <lineage>
        <taxon>Bacteria</taxon>
        <taxon>Pseudomonadati</taxon>
        <taxon>Pseudomonadota</taxon>
        <taxon>Alphaproteobacteria</taxon>
        <taxon>Rhodobacterales</taxon>
        <taxon>Paracoccaceae</taxon>
        <taxon>Yoonia</taxon>
    </lineage>
</organism>
<evidence type="ECO:0000313" key="3">
    <source>
        <dbReference type="Proteomes" id="UP001451782"/>
    </source>
</evidence>
<dbReference type="Proteomes" id="UP001451782">
    <property type="component" value="Chromosome"/>
</dbReference>
<dbReference type="InterPro" id="IPR000182">
    <property type="entry name" value="GNAT_dom"/>
</dbReference>
<dbReference type="EMBL" id="CP151762">
    <property type="protein sequence ID" value="WZU62325.1"/>
    <property type="molecule type" value="Genomic_DNA"/>
</dbReference>
<sequence>MPDIFETATILTERLRMEPFAIAHAPALNAINNEPQVMEFLTFGKPETQDETLNKIRQVRERWQTLHFGWWALIRVDTEDIIGAACLQHVANDPAAPLEIGWRLTGSATGKGYATEAGKAAASYAFDIIGLDQVIAVAHQNNIASHRVMERIGMRFRGIETHYNEPCKTYVLQKSGL</sequence>
<dbReference type="Gene3D" id="3.40.630.30">
    <property type="match status" value="1"/>
</dbReference>
<evidence type="ECO:0000313" key="2">
    <source>
        <dbReference type="EMBL" id="WZU62325.1"/>
    </source>
</evidence>
<keyword evidence="3" id="KW-1185">Reference proteome</keyword>
<feature type="domain" description="N-acetyltransferase" evidence="1">
    <location>
        <begin position="15"/>
        <end position="177"/>
    </location>
</feature>
<dbReference type="AlphaFoldDB" id="A0AAN0NFP3"/>
<dbReference type="KEGG" id="yag:AABB28_10445"/>
<dbReference type="PANTHER" id="PTHR43792:SF1">
    <property type="entry name" value="N-ACETYLTRANSFERASE DOMAIN-CONTAINING PROTEIN"/>
    <property type="match status" value="1"/>
</dbReference>
<dbReference type="GO" id="GO:0016747">
    <property type="term" value="F:acyltransferase activity, transferring groups other than amino-acyl groups"/>
    <property type="evidence" value="ECO:0007669"/>
    <property type="project" value="InterPro"/>
</dbReference>
<gene>
    <name evidence="2" type="ORF">AABB28_10445</name>
</gene>
<dbReference type="InterPro" id="IPR051531">
    <property type="entry name" value="N-acetyltransferase"/>
</dbReference>
<dbReference type="RefSeq" id="WP_342068733.1">
    <property type="nucleotide sequence ID" value="NZ_CP151762.1"/>
</dbReference>
<evidence type="ECO:0000259" key="1">
    <source>
        <dbReference type="PROSITE" id="PS51186"/>
    </source>
</evidence>
<reference evidence="2 3" key="1">
    <citation type="submission" date="2024-04" db="EMBL/GenBank/DDBJ databases">
        <title>Phylogenomic analyses of a clade within the roseobacter group suggest taxonomic reassignments of species of the genera Aestuariivita, Citreicella, Loktanella, Nautella, Pelagibaca, Ruegeria, Thalassobius, Thiobacimonas and Tropicibacter, and the proposal o.</title>
        <authorList>
            <person name="Jeon C.O."/>
        </authorList>
    </citation>
    <scope>NUCLEOTIDE SEQUENCE [LARGE SCALE GENOMIC DNA]</scope>
    <source>
        <strain evidence="2 3">G8-12</strain>
    </source>
</reference>
<protein>
    <submittedName>
        <fullName evidence="2">GNAT family N-acetyltransferase</fullName>
    </submittedName>
</protein>
<proteinExistence type="predicted"/>
<accession>A0AAN0NFP3</accession>
<dbReference type="InterPro" id="IPR016181">
    <property type="entry name" value="Acyl_CoA_acyltransferase"/>
</dbReference>
<dbReference type="PANTHER" id="PTHR43792">
    <property type="entry name" value="GNAT FAMILY, PUTATIVE (AFU_ORTHOLOGUE AFUA_3G00765)-RELATED-RELATED"/>
    <property type="match status" value="1"/>
</dbReference>
<name>A0AAN0NFP3_9RHOB</name>
<dbReference type="Pfam" id="PF13302">
    <property type="entry name" value="Acetyltransf_3"/>
    <property type="match status" value="1"/>
</dbReference>
<dbReference type="PROSITE" id="PS51186">
    <property type="entry name" value="GNAT"/>
    <property type="match status" value="1"/>
</dbReference>
<dbReference type="SUPFAM" id="SSF55729">
    <property type="entry name" value="Acyl-CoA N-acyltransferases (Nat)"/>
    <property type="match status" value="1"/>
</dbReference>